<evidence type="ECO:0000256" key="5">
    <source>
        <dbReference type="ARBA" id="ARBA00023136"/>
    </source>
</evidence>
<dbReference type="PANTHER" id="PTHR35093:SF3">
    <property type="entry name" value="LONG-CHAIN FATTY ACID TRANSPORT PROTEIN"/>
    <property type="match status" value="1"/>
</dbReference>
<dbReference type="SUPFAM" id="SSF56935">
    <property type="entry name" value="Porins"/>
    <property type="match status" value="1"/>
</dbReference>
<keyword evidence="6" id="KW-0998">Cell outer membrane</keyword>
<evidence type="ECO:0000256" key="1">
    <source>
        <dbReference type="ARBA" id="ARBA00004571"/>
    </source>
</evidence>
<protein>
    <submittedName>
        <fullName evidence="7">Long-chain fatty acid transport protein</fullName>
    </submittedName>
</protein>
<feature type="non-terminal residue" evidence="7">
    <location>
        <position position="1"/>
    </location>
</feature>
<dbReference type="Gene3D" id="2.40.160.60">
    <property type="entry name" value="Outer membrane protein transport protein (OMPP1/FadL/TodX)"/>
    <property type="match status" value="1"/>
</dbReference>
<organism evidence="7">
    <name type="scientific">hydrothermal vent metagenome</name>
    <dbReference type="NCBI Taxonomy" id="652676"/>
    <lineage>
        <taxon>unclassified sequences</taxon>
        <taxon>metagenomes</taxon>
        <taxon>ecological metagenomes</taxon>
    </lineage>
</organism>
<keyword evidence="5" id="KW-0472">Membrane</keyword>
<keyword evidence="4" id="KW-0732">Signal</keyword>
<gene>
    <name evidence="7" type="ORF">MNBD_GAMMA03-487</name>
</gene>
<evidence type="ECO:0000256" key="2">
    <source>
        <dbReference type="ARBA" id="ARBA00022452"/>
    </source>
</evidence>
<dbReference type="GO" id="GO:0015483">
    <property type="term" value="F:long-chain fatty acid transporting porin activity"/>
    <property type="evidence" value="ECO:0007669"/>
    <property type="project" value="TreeGrafter"/>
</dbReference>
<accession>A0A3B0W347</accession>
<dbReference type="AlphaFoldDB" id="A0A3B0W347"/>
<keyword evidence="3" id="KW-0812">Transmembrane</keyword>
<dbReference type="Pfam" id="PF03349">
    <property type="entry name" value="Toluene_X"/>
    <property type="match status" value="1"/>
</dbReference>
<proteinExistence type="predicted"/>
<evidence type="ECO:0000256" key="3">
    <source>
        <dbReference type="ARBA" id="ARBA00022692"/>
    </source>
</evidence>
<sequence>PSVYAAGFALIEQSASGQGLSYAGAAANVEDASVMWFNPAGMTEIAGNQAILAGHLIVPKSEFSNDGSYNAAFGNAPISGDDDNGATNGFVPNLYWKGAYAGYDFGLGINVPFGQKIKYEDDWVGRYHAIETNLKTLNINPSIAKKINDKVSFGFGLNAQYVDLVLSSKVDNTLAGNLGAGDGDAEITADSWAYGYNVGLLYQPTPSTDLGLAYRSSITHFAKGKVDYTNVTNAGALTTLVDADAKATVNLPASLSFSVNQGVNDKLQILADATWTQWSDYKELVINFDSAQADTNTRQDFKDSWRLSLGGIYQLNDTIKLRAGVAFDQTPVSNPDNRSPRTPDVDRKWFSVGLGYKLSEALNLDVAYSHLSEEKADVNYTTNDAQYLVGSYSNAVDIFSAQIVWKY</sequence>
<dbReference type="GO" id="GO:0009279">
    <property type="term" value="C:cell outer membrane"/>
    <property type="evidence" value="ECO:0007669"/>
    <property type="project" value="UniProtKB-SubCell"/>
</dbReference>
<reference evidence="7" key="1">
    <citation type="submission" date="2018-06" db="EMBL/GenBank/DDBJ databases">
        <authorList>
            <person name="Zhirakovskaya E."/>
        </authorList>
    </citation>
    <scope>NUCLEOTIDE SEQUENCE</scope>
</reference>
<keyword evidence="2" id="KW-1134">Transmembrane beta strand</keyword>
<evidence type="ECO:0000256" key="4">
    <source>
        <dbReference type="ARBA" id="ARBA00022729"/>
    </source>
</evidence>
<name>A0A3B0W347_9ZZZZ</name>
<comment type="subcellular location">
    <subcellularLocation>
        <location evidence="1">Cell outer membrane</location>
        <topology evidence="1">Multi-pass membrane protein</topology>
    </subcellularLocation>
</comment>
<dbReference type="InterPro" id="IPR005017">
    <property type="entry name" value="OMPP1/FadL/TodX"/>
</dbReference>
<dbReference type="EMBL" id="UOFC01000115">
    <property type="protein sequence ID" value="VAW46843.1"/>
    <property type="molecule type" value="Genomic_DNA"/>
</dbReference>
<evidence type="ECO:0000313" key="7">
    <source>
        <dbReference type="EMBL" id="VAW46843.1"/>
    </source>
</evidence>
<dbReference type="PANTHER" id="PTHR35093">
    <property type="entry name" value="OUTER MEMBRANE PROTEIN NMB0088-RELATED"/>
    <property type="match status" value="1"/>
</dbReference>
<evidence type="ECO:0000256" key="6">
    <source>
        <dbReference type="ARBA" id="ARBA00023237"/>
    </source>
</evidence>